<dbReference type="PANTHER" id="PTHR14614:SF97">
    <property type="entry name" value="S-ADENOSYL-L-METHIONINE-DEPENDENT METHYLTRANSFERASES SUPERFAMILY PROTEIN"/>
    <property type="match status" value="1"/>
</dbReference>
<dbReference type="EMBL" id="OIVN01004990">
    <property type="protein sequence ID" value="SPD20303.1"/>
    <property type="molecule type" value="Genomic_DNA"/>
</dbReference>
<dbReference type="CDD" id="cd02440">
    <property type="entry name" value="AdoMet_MTases"/>
    <property type="match status" value="1"/>
</dbReference>
<sequence length="275" mass="31210">MDIALFSPSSLFPDEDDTSSPDETTETQQSYEERRHEFPGMELLIREFSFHQLNANLLWPGTFAFAECGTGALAIYLQKLFCLDITTSDYDDQEIEENIAHNCRANGITPILPHVKHTWGDTFPAADPDWDLIIASDILLWLKGRTESFKFFIEILSVLKLQSLLVAKTGDIAVCVNIFCDVKQYANLIKTLSFLLKSYKPKDNKAVPPMENEQNGEAEFRLPRPAFLMSWRRRIGKEDESLFFTGCTNAGLEAKHIGSRVYCIKPMQTAVLETI</sequence>
<accession>A0A2N9I8A2</accession>
<reference evidence="2" key="1">
    <citation type="submission" date="2018-02" db="EMBL/GenBank/DDBJ databases">
        <authorList>
            <person name="Cohen D.B."/>
            <person name="Kent A.D."/>
        </authorList>
    </citation>
    <scope>NUCLEOTIDE SEQUENCE</scope>
</reference>
<dbReference type="SUPFAM" id="SSF53335">
    <property type="entry name" value="S-adenosyl-L-methionine-dependent methyltransferases"/>
    <property type="match status" value="1"/>
</dbReference>
<evidence type="ECO:0000256" key="1">
    <source>
        <dbReference type="SAM" id="MobiDB-lite"/>
    </source>
</evidence>
<dbReference type="InterPro" id="IPR019410">
    <property type="entry name" value="Methyltransf_16"/>
</dbReference>
<feature type="compositionally biased region" description="Acidic residues" evidence="1">
    <location>
        <begin position="13"/>
        <end position="25"/>
    </location>
</feature>
<organism evidence="2">
    <name type="scientific">Fagus sylvatica</name>
    <name type="common">Beechnut</name>
    <dbReference type="NCBI Taxonomy" id="28930"/>
    <lineage>
        <taxon>Eukaryota</taxon>
        <taxon>Viridiplantae</taxon>
        <taxon>Streptophyta</taxon>
        <taxon>Embryophyta</taxon>
        <taxon>Tracheophyta</taxon>
        <taxon>Spermatophyta</taxon>
        <taxon>Magnoliopsida</taxon>
        <taxon>eudicotyledons</taxon>
        <taxon>Gunneridae</taxon>
        <taxon>Pentapetalae</taxon>
        <taxon>rosids</taxon>
        <taxon>fabids</taxon>
        <taxon>Fagales</taxon>
        <taxon>Fagaceae</taxon>
        <taxon>Fagus</taxon>
    </lineage>
</organism>
<feature type="region of interest" description="Disordered" evidence="1">
    <location>
        <begin position="1"/>
        <end position="34"/>
    </location>
</feature>
<protein>
    <submittedName>
        <fullName evidence="2">Uncharacterized protein</fullName>
    </submittedName>
</protein>
<gene>
    <name evidence="2" type="ORF">FSB_LOCUS48185</name>
</gene>
<dbReference type="AlphaFoldDB" id="A0A2N9I8A2"/>
<name>A0A2N9I8A2_FAGSY</name>
<evidence type="ECO:0000313" key="2">
    <source>
        <dbReference type="EMBL" id="SPD20303.1"/>
    </source>
</evidence>
<dbReference type="Gene3D" id="3.40.50.150">
    <property type="entry name" value="Vaccinia Virus protein VP39"/>
    <property type="match status" value="1"/>
</dbReference>
<proteinExistence type="predicted"/>
<dbReference type="InterPro" id="IPR029063">
    <property type="entry name" value="SAM-dependent_MTases_sf"/>
</dbReference>
<dbReference type="PANTHER" id="PTHR14614">
    <property type="entry name" value="HEPATOCELLULAR CARCINOMA-ASSOCIATED ANTIGEN"/>
    <property type="match status" value="1"/>
</dbReference>